<evidence type="ECO:0000313" key="2">
    <source>
        <dbReference type="EMBL" id="MBM2620834.1"/>
    </source>
</evidence>
<evidence type="ECO:0000256" key="1">
    <source>
        <dbReference type="SAM" id="SignalP"/>
    </source>
</evidence>
<keyword evidence="3" id="KW-1185">Reference proteome</keyword>
<reference evidence="2 3" key="1">
    <citation type="submission" date="2021-01" db="EMBL/GenBank/DDBJ databases">
        <title>Actinoplanes sp. nov. LDG1-06 isolated from lichen.</title>
        <authorList>
            <person name="Saeng-In P."/>
            <person name="Phongsopitanun W."/>
            <person name="Kanchanasin P."/>
            <person name="Yuki M."/>
            <person name="Kudo T."/>
            <person name="Ohkuma M."/>
            <person name="Tanasupawat S."/>
        </authorList>
    </citation>
    <scope>NUCLEOTIDE SEQUENCE [LARGE SCALE GENOMIC DNA]</scope>
    <source>
        <strain evidence="2 3">LDG1-06</strain>
    </source>
</reference>
<dbReference type="RefSeq" id="WP_203380811.1">
    <property type="nucleotide sequence ID" value="NZ_JAENHP010000016.1"/>
</dbReference>
<sequence length="127" mass="12825">MLRKTGSVAKKAASAGVLVGAGAAIALLLPSVAPAATTYFSKTTKATGSGSVSCPVGSKVTGGGVNKLPSNSYGSSSSTEYILVASYPNGEGWKGEGRVVRGSRSSSGDWRYTSGIFMPPVFAICIR</sequence>
<dbReference type="Proteomes" id="UP000632138">
    <property type="component" value="Unassembled WGS sequence"/>
</dbReference>
<name>A0ABS2ALT9_9ACTN</name>
<proteinExistence type="predicted"/>
<feature type="chain" id="PRO_5045677077" description="Secreted protein" evidence="1">
    <location>
        <begin position="36"/>
        <end position="127"/>
    </location>
</feature>
<evidence type="ECO:0000313" key="3">
    <source>
        <dbReference type="Proteomes" id="UP000632138"/>
    </source>
</evidence>
<comment type="caution">
    <text evidence="2">The sequence shown here is derived from an EMBL/GenBank/DDBJ whole genome shotgun (WGS) entry which is preliminary data.</text>
</comment>
<evidence type="ECO:0008006" key="4">
    <source>
        <dbReference type="Google" id="ProtNLM"/>
    </source>
</evidence>
<gene>
    <name evidence="2" type="ORF">JIG36_35575</name>
</gene>
<dbReference type="EMBL" id="JAENHP010000016">
    <property type="protein sequence ID" value="MBM2620834.1"/>
    <property type="molecule type" value="Genomic_DNA"/>
</dbReference>
<accession>A0ABS2ALT9</accession>
<keyword evidence="1" id="KW-0732">Signal</keyword>
<organism evidence="2 3">
    <name type="scientific">Paractinoplanes ovalisporus</name>
    <dbReference type="NCBI Taxonomy" id="2810368"/>
    <lineage>
        <taxon>Bacteria</taxon>
        <taxon>Bacillati</taxon>
        <taxon>Actinomycetota</taxon>
        <taxon>Actinomycetes</taxon>
        <taxon>Micromonosporales</taxon>
        <taxon>Micromonosporaceae</taxon>
        <taxon>Paractinoplanes</taxon>
    </lineage>
</organism>
<feature type="signal peptide" evidence="1">
    <location>
        <begin position="1"/>
        <end position="35"/>
    </location>
</feature>
<protein>
    <recommendedName>
        <fullName evidence="4">Secreted protein</fullName>
    </recommendedName>
</protein>